<dbReference type="InterPro" id="IPR009057">
    <property type="entry name" value="Homeodomain-like_sf"/>
</dbReference>
<evidence type="ECO:0000259" key="6">
    <source>
        <dbReference type="PROSITE" id="PS50977"/>
    </source>
</evidence>
<keyword evidence="8" id="KW-1185">Reference proteome</keyword>
<proteinExistence type="predicted"/>
<dbReference type="Proteomes" id="UP000661607">
    <property type="component" value="Unassembled WGS sequence"/>
</dbReference>
<dbReference type="SUPFAM" id="SSF46689">
    <property type="entry name" value="Homeodomain-like"/>
    <property type="match status" value="1"/>
</dbReference>
<name>A0ABR9K8W0_9ACTN</name>
<evidence type="ECO:0000313" key="8">
    <source>
        <dbReference type="Proteomes" id="UP000661607"/>
    </source>
</evidence>
<gene>
    <name evidence="7" type="ORF">H4W81_001218</name>
</gene>
<evidence type="ECO:0000256" key="1">
    <source>
        <dbReference type="ARBA" id="ARBA00022491"/>
    </source>
</evidence>
<keyword evidence="1" id="KW-0678">Repressor</keyword>
<evidence type="ECO:0000313" key="7">
    <source>
        <dbReference type="EMBL" id="MBE1558439.1"/>
    </source>
</evidence>
<evidence type="ECO:0000256" key="3">
    <source>
        <dbReference type="ARBA" id="ARBA00023125"/>
    </source>
</evidence>
<dbReference type="PRINTS" id="PR00455">
    <property type="entry name" value="HTHTETR"/>
</dbReference>
<dbReference type="Gene3D" id="1.10.357.10">
    <property type="entry name" value="Tetracycline Repressor, domain 2"/>
    <property type="match status" value="1"/>
</dbReference>
<dbReference type="RefSeq" id="WP_192773857.1">
    <property type="nucleotide sequence ID" value="NZ_BAAASY010000003.1"/>
</dbReference>
<dbReference type="EMBL" id="JADBEF010000001">
    <property type="protein sequence ID" value="MBE1558439.1"/>
    <property type="molecule type" value="Genomic_DNA"/>
</dbReference>
<evidence type="ECO:0000256" key="4">
    <source>
        <dbReference type="ARBA" id="ARBA00023163"/>
    </source>
</evidence>
<dbReference type="PANTHER" id="PTHR30055:SF200">
    <property type="entry name" value="HTH-TYPE TRANSCRIPTIONAL REPRESSOR BDCR"/>
    <property type="match status" value="1"/>
</dbReference>
<keyword evidence="4" id="KW-0804">Transcription</keyword>
<dbReference type="Pfam" id="PF13977">
    <property type="entry name" value="TetR_C_6"/>
    <property type="match status" value="1"/>
</dbReference>
<evidence type="ECO:0000256" key="2">
    <source>
        <dbReference type="ARBA" id="ARBA00023015"/>
    </source>
</evidence>
<organism evidence="7 8">
    <name type="scientific">Nonomuraea africana</name>
    <dbReference type="NCBI Taxonomy" id="46171"/>
    <lineage>
        <taxon>Bacteria</taxon>
        <taxon>Bacillati</taxon>
        <taxon>Actinomycetota</taxon>
        <taxon>Actinomycetes</taxon>
        <taxon>Streptosporangiales</taxon>
        <taxon>Streptosporangiaceae</taxon>
        <taxon>Nonomuraea</taxon>
    </lineage>
</organism>
<dbReference type="PROSITE" id="PS50977">
    <property type="entry name" value="HTH_TETR_2"/>
    <property type="match status" value="1"/>
</dbReference>
<accession>A0ABR9K8W0</accession>
<keyword evidence="2" id="KW-0805">Transcription regulation</keyword>
<keyword evidence="3 5" id="KW-0238">DNA-binding</keyword>
<dbReference type="PANTHER" id="PTHR30055">
    <property type="entry name" value="HTH-TYPE TRANSCRIPTIONAL REGULATOR RUTR"/>
    <property type="match status" value="1"/>
</dbReference>
<dbReference type="SUPFAM" id="SSF48498">
    <property type="entry name" value="Tetracyclin repressor-like, C-terminal domain"/>
    <property type="match status" value="1"/>
</dbReference>
<protein>
    <submittedName>
        <fullName evidence="7">AcrR family transcriptional regulator</fullName>
    </submittedName>
</protein>
<evidence type="ECO:0000256" key="5">
    <source>
        <dbReference type="PROSITE-ProRule" id="PRU00335"/>
    </source>
</evidence>
<dbReference type="InterPro" id="IPR039538">
    <property type="entry name" value="BetI_C"/>
</dbReference>
<dbReference type="InterPro" id="IPR001647">
    <property type="entry name" value="HTH_TetR"/>
</dbReference>
<sequence>MGRRAGRRRQDVLEGAARVIAERGAEATRFADVAEVSGVPISTLQYYFGNREDLLVAAFRHSAATDLASVREGLRGTPWERLLHIARHVAGEEGGGWRVWVESWRWALRDVEWRGEFLRDYAAWRELLAEVIGEGIADGSFGADGDPGRLASQVLALLDGLGMPLALADPALKDPEVLADALRRLLNARRPAAE</sequence>
<dbReference type="InterPro" id="IPR036271">
    <property type="entry name" value="Tet_transcr_reg_TetR-rel_C_sf"/>
</dbReference>
<dbReference type="InterPro" id="IPR050109">
    <property type="entry name" value="HTH-type_TetR-like_transc_reg"/>
</dbReference>
<reference evidence="7 8" key="1">
    <citation type="submission" date="2020-10" db="EMBL/GenBank/DDBJ databases">
        <title>Sequencing the genomes of 1000 actinobacteria strains.</title>
        <authorList>
            <person name="Klenk H.-P."/>
        </authorList>
    </citation>
    <scope>NUCLEOTIDE SEQUENCE [LARGE SCALE GENOMIC DNA]</scope>
    <source>
        <strain evidence="7 8">DSM 43748</strain>
    </source>
</reference>
<feature type="DNA-binding region" description="H-T-H motif" evidence="5">
    <location>
        <begin position="29"/>
        <end position="48"/>
    </location>
</feature>
<dbReference type="Pfam" id="PF00440">
    <property type="entry name" value="TetR_N"/>
    <property type="match status" value="1"/>
</dbReference>
<feature type="domain" description="HTH tetR-type" evidence="6">
    <location>
        <begin position="6"/>
        <end position="66"/>
    </location>
</feature>
<comment type="caution">
    <text evidence="7">The sequence shown here is derived from an EMBL/GenBank/DDBJ whole genome shotgun (WGS) entry which is preliminary data.</text>
</comment>